<dbReference type="EMBL" id="JBANDL010000002">
    <property type="protein sequence ID" value="MEI2456880.1"/>
    <property type="molecule type" value="Genomic_DNA"/>
</dbReference>
<dbReference type="Pfam" id="PF08327">
    <property type="entry name" value="AHSA1"/>
    <property type="match status" value="1"/>
</dbReference>
<dbReference type="InterPro" id="IPR023393">
    <property type="entry name" value="START-like_dom_sf"/>
</dbReference>
<comment type="similarity">
    <text evidence="1">Belongs to the AHA1 family.</text>
</comment>
<dbReference type="Gene3D" id="3.30.530.20">
    <property type="match status" value="1"/>
</dbReference>
<feature type="domain" description="Activator of Hsp90 ATPase homologue 1/2-like C-terminal" evidence="2">
    <location>
        <begin position="35"/>
        <end position="168"/>
    </location>
</feature>
<evidence type="ECO:0000313" key="3">
    <source>
        <dbReference type="EMBL" id="MEI2456880.1"/>
    </source>
</evidence>
<evidence type="ECO:0000256" key="1">
    <source>
        <dbReference type="ARBA" id="ARBA00006817"/>
    </source>
</evidence>
<dbReference type="SUPFAM" id="SSF55961">
    <property type="entry name" value="Bet v1-like"/>
    <property type="match status" value="1"/>
</dbReference>
<dbReference type="RefSeq" id="WP_336132654.1">
    <property type="nucleotide sequence ID" value="NZ_CP159925.1"/>
</dbReference>
<name>A0AAU8MWZ6_9GAMM</name>
<dbReference type="AlphaFoldDB" id="A0AAU8MWZ6"/>
<sequence length="171" mass="19301">MTADGSRRAGAAPPAAVTSHRIEDRRIVLQRVIHAPRDLVFLAWTDPVHIARWWGPHGFRSVVRQMDVATGGEFRICMVGPDGAEYPLRGRYQELVAPERLVYWVDWDDPARPPQPSLNRVSLSARSDGHTEVTLELEFASAGEREDVQTQQVVPGWGECFERLDAYLAER</sequence>
<organism evidence="4">
    <name type="scientific">Lysobacter firmicutimachus</name>
    <dbReference type="NCBI Taxonomy" id="1792846"/>
    <lineage>
        <taxon>Bacteria</taxon>
        <taxon>Pseudomonadati</taxon>
        <taxon>Pseudomonadota</taxon>
        <taxon>Gammaproteobacteria</taxon>
        <taxon>Lysobacterales</taxon>
        <taxon>Lysobacteraceae</taxon>
        <taxon>Lysobacter</taxon>
    </lineage>
</organism>
<protein>
    <submittedName>
        <fullName evidence="4">SRPBCC domain-containing protein</fullName>
    </submittedName>
</protein>
<evidence type="ECO:0000259" key="2">
    <source>
        <dbReference type="Pfam" id="PF08327"/>
    </source>
</evidence>
<evidence type="ECO:0000313" key="5">
    <source>
        <dbReference type="Proteomes" id="UP001387215"/>
    </source>
</evidence>
<reference evidence="4" key="2">
    <citation type="submission" date="2024-06" db="EMBL/GenBank/DDBJ databases">
        <authorList>
            <person name="Li S."/>
        </authorList>
    </citation>
    <scope>NUCLEOTIDE SEQUENCE</scope>
    <source>
        <strain evidence="4">SR10</strain>
    </source>
</reference>
<dbReference type="Proteomes" id="UP001387215">
    <property type="component" value="Unassembled WGS sequence"/>
</dbReference>
<reference evidence="3 5" key="1">
    <citation type="submission" date="2024-02" db="EMBL/GenBank/DDBJ databases">
        <title>Lysobacter Genome Sequencing and Mining.</title>
        <authorList>
            <person name="Bierman J."/>
            <person name="Walker M.C."/>
        </authorList>
    </citation>
    <scope>NUCLEOTIDE SEQUENCE [LARGE SCALE GENOMIC DNA]</scope>
    <source>
        <strain evidence="3 5">PB6250</strain>
    </source>
</reference>
<keyword evidence="5" id="KW-1185">Reference proteome</keyword>
<gene>
    <name evidence="4" type="ORF">ABU614_03510</name>
    <name evidence="3" type="ORF">V2J18_19675</name>
</gene>
<dbReference type="EMBL" id="CP159925">
    <property type="protein sequence ID" value="XCO75873.1"/>
    <property type="molecule type" value="Genomic_DNA"/>
</dbReference>
<dbReference type="InterPro" id="IPR013538">
    <property type="entry name" value="ASHA1/2-like_C"/>
</dbReference>
<evidence type="ECO:0000313" key="4">
    <source>
        <dbReference type="EMBL" id="XCO75873.1"/>
    </source>
</evidence>
<proteinExistence type="inferred from homology"/>
<accession>A0AAU8MWZ6</accession>